<organism evidence="2">
    <name type="scientific">Spathaspora passalidarum (strain NRRL Y-27907 / 11-Y1)</name>
    <dbReference type="NCBI Taxonomy" id="619300"/>
    <lineage>
        <taxon>Eukaryota</taxon>
        <taxon>Fungi</taxon>
        <taxon>Dikarya</taxon>
        <taxon>Ascomycota</taxon>
        <taxon>Saccharomycotina</taxon>
        <taxon>Pichiomycetes</taxon>
        <taxon>Debaryomycetaceae</taxon>
        <taxon>Spathaspora</taxon>
    </lineage>
</organism>
<dbReference type="KEGG" id="spaa:SPAPADRAFT_62288"/>
<evidence type="ECO:0000313" key="1">
    <source>
        <dbReference type="EMBL" id="EGW31677.1"/>
    </source>
</evidence>
<gene>
    <name evidence="1" type="ORF">SPAPADRAFT_62288</name>
</gene>
<dbReference type="InParanoid" id="G3AR16"/>
<dbReference type="HOGENOM" id="CLU_2612683_0_0_1"/>
<feature type="non-terminal residue" evidence="1">
    <location>
        <position position="79"/>
    </location>
</feature>
<sequence length="79" mass="9680">MNDPFLDFNQECFQINQLQFNLPIQQLESCPYCFEIFDNCKTMKDHCIQIHETDYMYICIYCQKPSKRKSDYNRHIRSI</sequence>
<dbReference type="RefSeq" id="XP_007376455.1">
    <property type="nucleotide sequence ID" value="XM_007376393.1"/>
</dbReference>
<dbReference type="Gene3D" id="3.30.160.60">
    <property type="entry name" value="Classic Zinc Finger"/>
    <property type="match status" value="1"/>
</dbReference>
<keyword evidence="2" id="KW-1185">Reference proteome</keyword>
<reference evidence="1 2" key="1">
    <citation type="journal article" date="2011" name="Proc. Natl. Acad. Sci. U.S.A.">
        <title>Comparative genomics of xylose-fermenting fungi for enhanced biofuel production.</title>
        <authorList>
            <person name="Wohlbach D.J."/>
            <person name="Kuo A."/>
            <person name="Sato T.K."/>
            <person name="Potts K.M."/>
            <person name="Salamov A.A."/>
            <person name="LaButti K.M."/>
            <person name="Sun H."/>
            <person name="Clum A."/>
            <person name="Pangilinan J.L."/>
            <person name="Lindquist E.A."/>
            <person name="Lucas S."/>
            <person name="Lapidus A."/>
            <person name="Jin M."/>
            <person name="Gunawan C."/>
            <person name="Balan V."/>
            <person name="Dale B.E."/>
            <person name="Jeffries T.W."/>
            <person name="Zinkel R."/>
            <person name="Barry K.W."/>
            <person name="Grigoriev I.V."/>
            <person name="Gasch A.P."/>
        </authorList>
    </citation>
    <scope>NUCLEOTIDE SEQUENCE [LARGE SCALE GENOMIC DNA]</scope>
    <source>
        <strain evidence="2">NRRL Y-27907 / 11-Y1</strain>
    </source>
</reference>
<dbReference type="GeneID" id="18874248"/>
<evidence type="ECO:0008006" key="3">
    <source>
        <dbReference type="Google" id="ProtNLM"/>
    </source>
</evidence>
<proteinExistence type="predicted"/>
<name>G3AR16_SPAPN</name>
<dbReference type="AlphaFoldDB" id="G3AR16"/>
<evidence type="ECO:0000313" key="2">
    <source>
        <dbReference type="Proteomes" id="UP000000709"/>
    </source>
</evidence>
<accession>G3AR16</accession>
<dbReference type="Proteomes" id="UP000000709">
    <property type="component" value="Unassembled WGS sequence"/>
</dbReference>
<dbReference type="EMBL" id="GL996503">
    <property type="protein sequence ID" value="EGW31677.1"/>
    <property type="molecule type" value="Genomic_DNA"/>
</dbReference>
<protein>
    <recommendedName>
        <fullName evidence="3">C2H2-type domain-containing protein</fullName>
    </recommendedName>
</protein>